<sequence>MEDSQKERNQAVSEILLTIAAPDTQDERKFGLPFILDVPVRRQLSVLAEKGIITPHPTSGKAQMSKKTGPELTKEEKKRRRTCKYEGCHNYIVHKGLCCRHG</sequence>
<organism evidence="2 3">
    <name type="scientific">Phytophthora palmivora</name>
    <dbReference type="NCBI Taxonomy" id="4796"/>
    <lineage>
        <taxon>Eukaryota</taxon>
        <taxon>Sar</taxon>
        <taxon>Stramenopiles</taxon>
        <taxon>Oomycota</taxon>
        <taxon>Peronosporomycetes</taxon>
        <taxon>Peronosporales</taxon>
        <taxon>Peronosporaceae</taxon>
        <taxon>Phytophthora</taxon>
    </lineage>
</organism>
<name>A0A2P4XI50_9STRA</name>
<accession>A0A2P4XI50</accession>
<gene>
    <name evidence="2" type="ORF">PHPALM_19097</name>
</gene>
<feature type="compositionally biased region" description="Polar residues" evidence="1">
    <location>
        <begin position="56"/>
        <end position="66"/>
    </location>
</feature>
<comment type="caution">
    <text evidence="2">The sequence shown here is derived from an EMBL/GenBank/DDBJ whole genome shotgun (WGS) entry which is preliminary data.</text>
</comment>
<dbReference type="OrthoDB" id="71706at2759"/>
<feature type="non-terminal residue" evidence="2">
    <location>
        <position position="102"/>
    </location>
</feature>
<protein>
    <submittedName>
        <fullName evidence="2">Uncharacterized protein</fullName>
    </submittedName>
</protein>
<keyword evidence="3" id="KW-1185">Reference proteome</keyword>
<proteinExistence type="predicted"/>
<evidence type="ECO:0000256" key="1">
    <source>
        <dbReference type="SAM" id="MobiDB-lite"/>
    </source>
</evidence>
<evidence type="ECO:0000313" key="3">
    <source>
        <dbReference type="Proteomes" id="UP000237271"/>
    </source>
</evidence>
<dbReference type="EMBL" id="NCKW01010429">
    <property type="protein sequence ID" value="POM65222.1"/>
    <property type="molecule type" value="Genomic_DNA"/>
</dbReference>
<evidence type="ECO:0000313" key="2">
    <source>
        <dbReference type="EMBL" id="POM65222.1"/>
    </source>
</evidence>
<dbReference type="Proteomes" id="UP000237271">
    <property type="component" value="Unassembled WGS sequence"/>
</dbReference>
<reference evidence="2 3" key="1">
    <citation type="journal article" date="2017" name="Genome Biol. Evol.">
        <title>Phytophthora megakarya and P. palmivora, closely related causal agents of cacao black pod rot, underwent increases in genome sizes and gene numbers by different mechanisms.</title>
        <authorList>
            <person name="Ali S.S."/>
            <person name="Shao J."/>
            <person name="Lary D.J."/>
            <person name="Kronmiller B."/>
            <person name="Shen D."/>
            <person name="Strem M.D."/>
            <person name="Amoako-Attah I."/>
            <person name="Akrofi A.Y."/>
            <person name="Begoude B.A."/>
            <person name="Ten Hoopen G.M."/>
            <person name="Coulibaly K."/>
            <person name="Kebe B.I."/>
            <person name="Melnick R.L."/>
            <person name="Guiltinan M.J."/>
            <person name="Tyler B.M."/>
            <person name="Meinhardt L.W."/>
            <person name="Bailey B.A."/>
        </authorList>
    </citation>
    <scope>NUCLEOTIDE SEQUENCE [LARGE SCALE GENOMIC DNA]</scope>
    <source>
        <strain evidence="3">sbr112.9</strain>
    </source>
</reference>
<dbReference type="AlphaFoldDB" id="A0A2P4XI50"/>
<feature type="region of interest" description="Disordered" evidence="1">
    <location>
        <begin position="54"/>
        <end position="75"/>
    </location>
</feature>